<dbReference type="AlphaFoldDB" id="A0A1R1XI84"/>
<sequence length="88" mass="9677">MKPRIEELGIDKFGHSSRSGAWIGGFDFFHPIFDSSDAKFSIMMVWAADPSFSCSDEDEAPVLAAPISLMAFGYPRDTDKQKDLAGSQ</sequence>
<comment type="caution">
    <text evidence="1">The sequence shown here is derived from an EMBL/GenBank/DDBJ whole genome shotgun (WGS) entry which is preliminary data.</text>
</comment>
<evidence type="ECO:0000313" key="1">
    <source>
        <dbReference type="EMBL" id="OMJ14320.1"/>
    </source>
</evidence>
<reference evidence="1 2" key="1">
    <citation type="submission" date="2017-01" db="EMBL/GenBank/DDBJ databases">
        <authorList>
            <person name="Mah S.A."/>
            <person name="Swanson W.J."/>
            <person name="Moy G.W."/>
            <person name="Vacquier V.D."/>
        </authorList>
    </citation>
    <scope>NUCLEOTIDE SEQUENCE [LARGE SCALE GENOMIC DNA]</scope>
    <source>
        <strain evidence="1 2">GSMNP</strain>
    </source>
</reference>
<name>A0A1R1XI84_9FUNG</name>
<accession>A0A1R1XI84</accession>
<dbReference type="EMBL" id="LSSN01003114">
    <property type="protein sequence ID" value="OMJ14320.1"/>
    <property type="molecule type" value="Genomic_DNA"/>
</dbReference>
<keyword evidence="2" id="KW-1185">Reference proteome</keyword>
<gene>
    <name evidence="1" type="ORF">AYI70_g7953</name>
</gene>
<evidence type="ECO:0000313" key="2">
    <source>
        <dbReference type="Proteomes" id="UP000187283"/>
    </source>
</evidence>
<dbReference type="Proteomes" id="UP000187283">
    <property type="component" value="Unassembled WGS sequence"/>
</dbReference>
<organism evidence="1 2">
    <name type="scientific">Smittium culicis</name>
    <dbReference type="NCBI Taxonomy" id="133412"/>
    <lineage>
        <taxon>Eukaryota</taxon>
        <taxon>Fungi</taxon>
        <taxon>Fungi incertae sedis</taxon>
        <taxon>Zoopagomycota</taxon>
        <taxon>Kickxellomycotina</taxon>
        <taxon>Harpellomycetes</taxon>
        <taxon>Harpellales</taxon>
        <taxon>Legeriomycetaceae</taxon>
        <taxon>Smittium</taxon>
    </lineage>
</organism>
<proteinExistence type="predicted"/>
<protein>
    <submittedName>
        <fullName evidence="1">Uncharacterized protein</fullName>
    </submittedName>
</protein>